<keyword evidence="1" id="KW-0732">Signal</keyword>
<dbReference type="EMBL" id="JAUSYY010000001">
    <property type="protein sequence ID" value="MDQ0892803.1"/>
    <property type="molecule type" value="Genomic_DNA"/>
</dbReference>
<comment type="caution">
    <text evidence="2">The sequence shown here is derived from an EMBL/GenBank/DDBJ whole genome shotgun (WGS) entry which is preliminary data.</text>
</comment>
<feature type="signal peptide" evidence="1">
    <location>
        <begin position="1"/>
        <end position="38"/>
    </location>
</feature>
<name>A0ABU0R402_9MICO</name>
<feature type="chain" id="PRO_5046784916" description="Immune inhibitor A peptidase M6" evidence="1">
    <location>
        <begin position="39"/>
        <end position="720"/>
    </location>
</feature>
<dbReference type="Proteomes" id="UP001239083">
    <property type="component" value="Unassembled WGS sequence"/>
</dbReference>
<evidence type="ECO:0000313" key="2">
    <source>
        <dbReference type="EMBL" id="MDQ0892803.1"/>
    </source>
</evidence>
<gene>
    <name evidence="2" type="ORF">QFZ26_000358</name>
</gene>
<evidence type="ECO:0008006" key="4">
    <source>
        <dbReference type="Google" id="ProtNLM"/>
    </source>
</evidence>
<reference evidence="2 3" key="1">
    <citation type="submission" date="2023-07" db="EMBL/GenBank/DDBJ databases">
        <title>Comparative genomics of wheat-associated soil bacteria to identify genetic determinants of phenazine resistance.</title>
        <authorList>
            <person name="Mouncey N."/>
        </authorList>
    </citation>
    <scope>NUCLEOTIDE SEQUENCE [LARGE SCALE GENOMIC DNA]</scope>
    <source>
        <strain evidence="2 3">V3I3</strain>
    </source>
</reference>
<evidence type="ECO:0000313" key="3">
    <source>
        <dbReference type="Proteomes" id="UP001239083"/>
    </source>
</evidence>
<sequence length="720" mass="77647">MKEGDTAVLRVPRRTIGAVMSGTIAVTLVATAAAPANADDHENLPGEPTLTLPINDSEAGGTYDQDFTRVYAGVTPDGTPVYIYVPEGTPLDGTAPTGVASLDPAYDPTPDDEFVPCAAAEAEDFTLTQAQIDYMGDELANQIVAVDEEHFGLMGAANPDEPASDSLVMVVYNVQDANYYDCEETTYTAGYFAPEFIDTSGINAIVIDAFDWANRVGPADSPWNDDDPANDQPTLYEGVIAHELEHLLHNYSDPGELSWVDEGLADFAVFLNGYDVGGSHLSNHQVFYAETSLTRWGGSLANYGAAYTFFQYLWEQAGGNGDGTYEPDLSYDAAGGDLLIKLIFENQADGMEGVQAAIDEFNAQTGAGLRAADELYQDWAVAVYLDDEASDRFDIKAVDFGDPAFTSWTMDIADDQFWGGRGSNQGAQPEAKWLRRANGQSSIALPYGLQVERFRNPGPNVAVSLDGDDTTRIAPHTGETHWYAGYESQADNILDAEVAGPVTSLDFWTWHFIEEGWDYGFVEALVGGEWVTVPLIDDSGAVVTTNDDPHGNNTEGNGITGTSGGEYFVDEPVYVHYTAQVPAGTTDVRFRYSTDAAYLDTGWFVDDVLVNGQPVSLTSAEGEWFETTGLQDNNWTLQVVARCDLTPGVDSSFEIVDEAGNHVYRLEGDLITQGGFDTTCAKGPNRDFATLVSNLPTGDLTFLDAGYALNVTNTGKGKKG</sequence>
<dbReference type="Pfam" id="PF20773">
    <property type="entry name" value="InhA-like_MAM"/>
    <property type="match status" value="1"/>
</dbReference>
<keyword evidence="3" id="KW-1185">Reference proteome</keyword>
<proteinExistence type="predicted"/>
<evidence type="ECO:0000256" key="1">
    <source>
        <dbReference type="SAM" id="SignalP"/>
    </source>
</evidence>
<accession>A0ABU0R402</accession>
<organism evidence="2 3">
    <name type="scientific">Agromyces ramosus</name>
    <dbReference type="NCBI Taxonomy" id="33879"/>
    <lineage>
        <taxon>Bacteria</taxon>
        <taxon>Bacillati</taxon>
        <taxon>Actinomycetota</taxon>
        <taxon>Actinomycetes</taxon>
        <taxon>Micrococcales</taxon>
        <taxon>Microbacteriaceae</taxon>
        <taxon>Agromyces</taxon>
    </lineage>
</organism>
<protein>
    <recommendedName>
        <fullName evidence="4">Immune inhibitor A peptidase M6</fullName>
    </recommendedName>
</protein>